<name>A0ABV9LTY8_9ALTE</name>
<feature type="transmembrane region" description="Helical" evidence="2">
    <location>
        <begin position="40"/>
        <end position="60"/>
    </location>
</feature>
<comment type="caution">
    <text evidence="3">The sequence shown here is derived from an EMBL/GenBank/DDBJ whole genome shotgun (WGS) entry which is preliminary data.</text>
</comment>
<evidence type="ECO:0000313" key="3">
    <source>
        <dbReference type="EMBL" id="MFC4699634.1"/>
    </source>
</evidence>
<accession>A0ABV9LTY8</accession>
<keyword evidence="2" id="KW-1133">Transmembrane helix</keyword>
<feature type="region of interest" description="Disordered" evidence="1">
    <location>
        <begin position="131"/>
        <end position="169"/>
    </location>
</feature>
<sequence>MKSSDCANCARYAHYANRANHAKSILSDGYNERSTLHKGLLLLALIVVSALTALILSYLLHQLPEQEVFDEYSSLQTNQWAFVRGEPRPEIAQSAQKSKESPHAVNSLALLSDLKMHNAMRFTNAQVALKRDNEKPSHAHSANHHSTNHHSINHHSTNQQSYNQHRKCASGTKCEQDKDIASTVRHWEAAFLARNL</sequence>
<dbReference type="RefSeq" id="WP_382406373.1">
    <property type="nucleotide sequence ID" value="NZ_JBHSGU010000002.1"/>
</dbReference>
<organism evidence="3 4">
    <name type="scientific">Glaciecola siphonariae</name>
    <dbReference type="NCBI Taxonomy" id="521012"/>
    <lineage>
        <taxon>Bacteria</taxon>
        <taxon>Pseudomonadati</taxon>
        <taxon>Pseudomonadota</taxon>
        <taxon>Gammaproteobacteria</taxon>
        <taxon>Alteromonadales</taxon>
        <taxon>Alteromonadaceae</taxon>
        <taxon>Glaciecola</taxon>
    </lineage>
</organism>
<keyword evidence="2" id="KW-0472">Membrane</keyword>
<keyword evidence="2" id="KW-0812">Transmembrane</keyword>
<evidence type="ECO:0000256" key="1">
    <source>
        <dbReference type="SAM" id="MobiDB-lite"/>
    </source>
</evidence>
<proteinExistence type="predicted"/>
<dbReference type="Proteomes" id="UP001595897">
    <property type="component" value="Unassembled WGS sequence"/>
</dbReference>
<gene>
    <name evidence="3" type="ORF">ACFO4O_05625</name>
</gene>
<keyword evidence="4" id="KW-1185">Reference proteome</keyword>
<evidence type="ECO:0000313" key="4">
    <source>
        <dbReference type="Proteomes" id="UP001595897"/>
    </source>
</evidence>
<dbReference type="EMBL" id="JBHSGU010000002">
    <property type="protein sequence ID" value="MFC4699634.1"/>
    <property type="molecule type" value="Genomic_DNA"/>
</dbReference>
<protein>
    <submittedName>
        <fullName evidence="3">Uncharacterized protein</fullName>
    </submittedName>
</protein>
<evidence type="ECO:0000256" key="2">
    <source>
        <dbReference type="SAM" id="Phobius"/>
    </source>
</evidence>
<reference evidence="4" key="1">
    <citation type="journal article" date="2019" name="Int. J. Syst. Evol. Microbiol.">
        <title>The Global Catalogue of Microorganisms (GCM) 10K type strain sequencing project: providing services to taxonomists for standard genome sequencing and annotation.</title>
        <authorList>
            <consortium name="The Broad Institute Genomics Platform"/>
            <consortium name="The Broad Institute Genome Sequencing Center for Infectious Disease"/>
            <person name="Wu L."/>
            <person name="Ma J."/>
        </authorList>
    </citation>
    <scope>NUCLEOTIDE SEQUENCE [LARGE SCALE GENOMIC DNA]</scope>
    <source>
        <strain evidence="4">KACC 12507</strain>
    </source>
</reference>
<feature type="compositionally biased region" description="Basic residues" evidence="1">
    <location>
        <begin position="141"/>
        <end position="153"/>
    </location>
</feature>